<organism evidence="8 9">
    <name type="scientific">Catenovulum sediminis</name>
    <dbReference type="NCBI Taxonomy" id="1740262"/>
    <lineage>
        <taxon>Bacteria</taxon>
        <taxon>Pseudomonadati</taxon>
        <taxon>Pseudomonadota</taxon>
        <taxon>Gammaproteobacteria</taxon>
        <taxon>Alteromonadales</taxon>
        <taxon>Alteromonadaceae</taxon>
        <taxon>Catenovulum</taxon>
    </lineage>
</organism>
<evidence type="ECO:0000256" key="6">
    <source>
        <dbReference type="ARBA" id="ARBA00022898"/>
    </source>
</evidence>
<reference evidence="8 9" key="1">
    <citation type="submission" date="2024-06" db="EMBL/GenBank/DDBJ databases">
        <authorList>
            <person name="Chen R.Y."/>
        </authorList>
    </citation>
    <scope>NUCLEOTIDE SEQUENCE [LARGE SCALE GENOMIC DNA]</scope>
    <source>
        <strain evidence="8 9">D2</strain>
    </source>
</reference>
<keyword evidence="5 8" id="KW-0808">Transferase</keyword>
<dbReference type="PRINTS" id="PR00799">
    <property type="entry name" value="TRANSAMINASE"/>
</dbReference>
<sequence>MFQQITALPPDPLLGIAAAFKQDTNPKKVDLGVGVYKTEDGKTPILTSVQKALQILLDTEASKSYIQPRGNQAFLDGMEKLVLGNDNPLISSGRVESVQAPGGTGSLKLGFQLIKRSNPNAKIWVSGPTWANHVALIKSTGLDHAEYPYYDKKNNALKADEMLEALAQLGPNDVVLLHGCCHNPTGEDLTPELWSKITELALEKGFLPFIDIAYQGFGQDLDTDVAGVRELLSKVPEALIATSCSKNFGLYRERTGLITTVSETPELAAAALSHVLNIAREIYSMPPSYGGAAVGIILQDQALTTEWKGELAEMCARMRTLRSMLVNKIHERGVDEDFSFINRQNGMFTFLGITPEQVQAIRDEYAIYMAGSSRINIAGISSSNVDYIADAVAAILKK</sequence>
<feature type="domain" description="Aminotransferase class I/classII large" evidence="7">
    <location>
        <begin position="27"/>
        <end position="392"/>
    </location>
</feature>
<keyword evidence="9" id="KW-1185">Reference proteome</keyword>
<dbReference type="Pfam" id="PF00155">
    <property type="entry name" value="Aminotran_1_2"/>
    <property type="match status" value="1"/>
</dbReference>
<name>A0ABV1RJK9_9ALTE</name>
<dbReference type="CDD" id="cd00609">
    <property type="entry name" value="AAT_like"/>
    <property type="match status" value="1"/>
</dbReference>
<keyword evidence="6" id="KW-0663">Pyridoxal phosphate</keyword>
<comment type="caution">
    <text evidence="8">The sequence shown here is derived from an EMBL/GenBank/DDBJ whole genome shotgun (WGS) entry which is preliminary data.</text>
</comment>
<dbReference type="Proteomes" id="UP001467690">
    <property type="component" value="Unassembled WGS sequence"/>
</dbReference>
<dbReference type="PANTHER" id="PTHR11879">
    <property type="entry name" value="ASPARTATE AMINOTRANSFERASE"/>
    <property type="match status" value="1"/>
</dbReference>
<dbReference type="InterPro" id="IPR015422">
    <property type="entry name" value="PyrdxlP-dep_Trfase_small"/>
</dbReference>
<gene>
    <name evidence="8" type="ORF">ABS311_13670</name>
</gene>
<protein>
    <submittedName>
        <fullName evidence="8">Amino acid aminotransferase</fullName>
        <ecNumber evidence="8">2.6.1.-</ecNumber>
    </submittedName>
</protein>
<evidence type="ECO:0000256" key="4">
    <source>
        <dbReference type="ARBA" id="ARBA00022576"/>
    </source>
</evidence>
<dbReference type="RefSeq" id="WP_143872339.1">
    <property type="nucleotide sequence ID" value="NZ_CP041660.1"/>
</dbReference>
<evidence type="ECO:0000256" key="2">
    <source>
        <dbReference type="ARBA" id="ARBA00007441"/>
    </source>
</evidence>
<comment type="similarity">
    <text evidence="2">Belongs to the class-I pyridoxal-phosphate-dependent aminotransferase family.</text>
</comment>
<evidence type="ECO:0000256" key="3">
    <source>
        <dbReference type="ARBA" id="ARBA00011738"/>
    </source>
</evidence>
<proteinExistence type="inferred from homology"/>
<evidence type="ECO:0000256" key="5">
    <source>
        <dbReference type="ARBA" id="ARBA00022679"/>
    </source>
</evidence>
<dbReference type="SUPFAM" id="SSF53383">
    <property type="entry name" value="PLP-dependent transferases"/>
    <property type="match status" value="1"/>
</dbReference>
<dbReference type="Gene3D" id="3.90.1150.10">
    <property type="entry name" value="Aspartate Aminotransferase, domain 1"/>
    <property type="match status" value="1"/>
</dbReference>
<keyword evidence="4 8" id="KW-0032">Aminotransferase</keyword>
<dbReference type="InterPro" id="IPR015421">
    <property type="entry name" value="PyrdxlP-dep_Trfase_major"/>
</dbReference>
<dbReference type="Gene3D" id="3.40.640.10">
    <property type="entry name" value="Type I PLP-dependent aspartate aminotransferase-like (Major domain)"/>
    <property type="match status" value="1"/>
</dbReference>
<dbReference type="PANTHER" id="PTHR11879:SF22">
    <property type="entry name" value="ASPARTATE AMINOTRANSFERASE, MITOCHONDRIAL"/>
    <property type="match status" value="1"/>
</dbReference>
<comment type="cofactor">
    <cofactor evidence="1">
        <name>pyridoxal 5'-phosphate</name>
        <dbReference type="ChEBI" id="CHEBI:597326"/>
    </cofactor>
</comment>
<dbReference type="InterPro" id="IPR000796">
    <property type="entry name" value="Asp_trans"/>
</dbReference>
<dbReference type="InterPro" id="IPR015424">
    <property type="entry name" value="PyrdxlP-dep_Trfase"/>
</dbReference>
<accession>A0ABV1RJK9</accession>
<dbReference type="EMBL" id="JBELOE010000239">
    <property type="protein sequence ID" value="MER2492926.1"/>
    <property type="molecule type" value="Genomic_DNA"/>
</dbReference>
<evidence type="ECO:0000313" key="8">
    <source>
        <dbReference type="EMBL" id="MER2492926.1"/>
    </source>
</evidence>
<evidence type="ECO:0000313" key="9">
    <source>
        <dbReference type="Proteomes" id="UP001467690"/>
    </source>
</evidence>
<evidence type="ECO:0000256" key="1">
    <source>
        <dbReference type="ARBA" id="ARBA00001933"/>
    </source>
</evidence>
<evidence type="ECO:0000259" key="7">
    <source>
        <dbReference type="Pfam" id="PF00155"/>
    </source>
</evidence>
<comment type="subunit">
    <text evidence="3">Homodimer.</text>
</comment>
<dbReference type="GO" id="GO:0008483">
    <property type="term" value="F:transaminase activity"/>
    <property type="evidence" value="ECO:0007669"/>
    <property type="project" value="UniProtKB-KW"/>
</dbReference>
<dbReference type="InterPro" id="IPR004839">
    <property type="entry name" value="Aminotransferase_I/II_large"/>
</dbReference>
<dbReference type="EC" id="2.6.1.-" evidence="8"/>
<dbReference type="NCBIfam" id="NF006719">
    <property type="entry name" value="PRK09257.1"/>
    <property type="match status" value="1"/>
</dbReference>